<dbReference type="PANTHER" id="PTHR43642:SF1">
    <property type="entry name" value="HYBRID SIGNAL TRANSDUCTION HISTIDINE KINASE G"/>
    <property type="match status" value="1"/>
</dbReference>
<dbReference type="InterPro" id="IPR000719">
    <property type="entry name" value="Prot_kinase_dom"/>
</dbReference>
<dbReference type="Gene3D" id="3.30.450.20">
    <property type="entry name" value="PAS domain"/>
    <property type="match status" value="1"/>
</dbReference>
<dbReference type="InterPro" id="IPR003018">
    <property type="entry name" value="GAF"/>
</dbReference>
<dbReference type="SMART" id="SM00065">
    <property type="entry name" value="GAF"/>
    <property type="match status" value="1"/>
</dbReference>
<dbReference type="Pfam" id="PF14516">
    <property type="entry name" value="AAA_35"/>
    <property type="match status" value="1"/>
</dbReference>
<evidence type="ECO:0000259" key="2">
    <source>
        <dbReference type="PROSITE" id="PS50011"/>
    </source>
</evidence>
<dbReference type="CDD" id="cd00130">
    <property type="entry name" value="PAS"/>
    <property type="match status" value="1"/>
</dbReference>
<dbReference type="Pfam" id="PF08448">
    <property type="entry name" value="PAS_4"/>
    <property type="match status" value="1"/>
</dbReference>
<feature type="domain" description="PAS" evidence="3">
    <location>
        <begin position="1519"/>
        <end position="1555"/>
    </location>
</feature>
<dbReference type="InterPro" id="IPR035965">
    <property type="entry name" value="PAS-like_dom_sf"/>
</dbReference>
<dbReference type="SUPFAM" id="SSF55785">
    <property type="entry name" value="PYP-like sensor domain (PAS domain)"/>
    <property type="match status" value="1"/>
</dbReference>
<organism evidence="5">
    <name type="scientific">Tolypothrix bouteillei VB521301</name>
    <dbReference type="NCBI Taxonomy" id="1479485"/>
    <lineage>
        <taxon>Bacteria</taxon>
        <taxon>Bacillati</taxon>
        <taxon>Cyanobacteriota</taxon>
        <taxon>Cyanophyceae</taxon>
        <taxon>Nostocales</taxon>
        <taxon>Tolypothrichaceae</taxon>
        <taxon>Tolypothrix</taxon>
    </lineage>
</organism>
<dbReference type="STRING" id="1479485.DA73_0208865"/>
<dbReference type="NCBIfam" id="TIGR00229">
    <property type="entry name" value="sensory_box"/>
    <property type="match status" value="1"/>
</dbReference>
<evidence type="ECO:0000259" key="4">
    <source>
        <dbReference type="PROSITE" id="PS50113"/>
    </source>
</evidence>
<dbReference type="InterPro" id="IPR029016">
    <property type="entry name" value="GAF-like_dom_sf"/>
</dbReference>
<accession>A0A0C1R4X5</accession>
<dbReference type="EMBL" id="JHEG02000026">
    <property type="protein sequence ID" value="KIE12604.1"/>
    <property type="molecule type" value="Genomic_DNA"/>
</dbReference>
<dbReference type="Gene3D" id="1.10.510.10">
    <property type="entry name" value="Transferase(Phosphotransferase) domain 1"/>
    <property type="match status" value="1"/>
</dbReference>
<dbReference type="InterPro" id="IPR041664">
    <property type="entry name" value="AAA_16"/>
</dbReference>
<keyword evidence="1" id="KW-0175">Coiled coil</keyword>
<dbReference type="SUPFAM" id="SSF56112">
    <property type="entry name" value="Protein kinase-like (PK-like)"/>
    <property type="match status" value="1"/>
</dbReference>
<protein>
    <submittedName>
        <fullName evidence="5">Guanylate cyclase</fullName>
    </submittedName>
</protein>
<dbReference type="InterPro" id="IPR001610">
    <property type="entry name" value="PAC"/>
</dbReference>
<dbReference type="CDD" id="cd14014">
    <property type="entry name" value="STKc_PknB_like"/>
    <property type="match status" value="1"/>
</dbReference>
<evidence type="ECO:0000313" key="5">
    <source>
        <dbReference type="EMBL" id="KIE12604.1"/>
    </source>
</evidence>
<feature type="domain" description="PAC" evidence="4">
    <location>
        <begin position="1598"/>
        <end position="1650"/>
    </location>
</feature>
<dbReference type="SUPFAM" id="SSF48452">
    <property type="entry name" value="TPR-like"/>
    <property type="match status" value="1"/>
</dbReference>
<dbReference type="GO" id="GO:0005524">
    <property type="term" value="F:ATP binding"/>
    <property type="evidence" value="ECO:0007669"/>
    <property type="project" value="InterPro"/>
</dbReference>
<comment type="caution">
    <text evidence="5">The sequence shown here is derived from an EMBL/GenBank/DDBJ whole genome shotgun (WGS) entry which is preliminary data.</text>
</comment>
<feature type="domain" description="Protein kinase" evidence="2">
    <location>
        <begin position="7"/>
        <end position="270"/>
    </location>
</feature>
<dbReference type="OrthoDB" id="573511at2"/>
<dbReference type="InterPro" id="IPR011990">
    <property type="entry name" value="TPR-like_helical_dom_sf"/>
</dbReference>
<gene>
    <name evidence="5" type="ORF">DA73_0208865</name>
</gene>
<dbReference type="PROSITE" id="PS50113">
    <property type="entry name" value="PAC"/>
    <property type="match status" value="1"/>
</dbReference>
<sequence>MRAIAEYHISQKIYESDNSLVYRANLKRDNQPIILKILKENYPTPSELTRYKQEYEIIRHLNVDSIIKAYDLQRYDNSLVMLLEDFGGKSLKLLMSERRFSIEEIFIIAIKTSESLAAIHAANIIHKDINPSNIVYNPETKQLKIIDFGISTRLFQENQTLCNLNQLEGTLAYIAPEQTGRMNRGIDYRSDFYSLGATFYELLTHQLPFATTDPIELIHCHLAQQVDPPHTLIPTIPLMVSKIVMKLLAKTPEERYQSAWGLKADLETCFKQWQTQGQILPFPLGEQDISDKFHIPKKLYGREQEVSQVLDTFERVNQGTTEMILVAGYSGIGKSALVQEIYKPILRQRGYFITGKFDQFKRDIPYAAIRTAFQDLIRQLLSESDADIENWKAKILEVLEPNGQVIIDVIPELEKIIGKQPSVEKLGANEAQNRFNLSFQKFISVFSQQKHPLVIFLDDLQWGDLPSLKLIEQLITDFDSKYLLIIGAYRNNEVNPTHALILTLESVKKAGIRVNEVILNPLMLEQINQLLADTLLCSTEMSTPLAELLANRTQGNPFFLTQLLKSLYDENLILFNYAGRSWCWNIEQILRTGITDNVIELMVSKINKLSENTQNVLKLAACIGNRFNLELLSSIRDKSKNSIAQDIQSALQEGLIVPLSYDYKIPLLWEQEEISSDSSAVFSNFIPSFPSVIPYKFLHDRIQQAAYSLIAEEEKKLIHLQVGRLLLNNMKKDNNEENIFDIVNQLNEAVSLITDQLEKHDLAQLNLYVGKKAKASAAYEPALKYLKTGLKLLTKNSWESHYELTIELYLETLELLYLNTKFEEVEELSVFILQHAREILDKVKVYQVNILVYNSKSQEQQAIDTALKALAELGIEISQDPSEIKERIKQEQIFLDRFLKEVPVQSLANLSPMTDPYKLRAVPLLQQIIASTIITNFLLHIEVVLIQLNLCLKYGNPPQAACPYIFYGTFLCKGIENIGLMRDIHLGNEFGELSIRLLSKFQLPELETLVIHIYYAFIYQWKNSLRNNIALERLIKAFQRGLETGDYQYACFASASFCLIKFFGGYHLEEVSQDLAKYTRLMKKLKQEYSYSSVTIYEKTTINLIEGYENNFCLVIGCNQAEEEECIKTANIWLLCWLCIAKIITHYIFKENGLAVGNVLKIETYVEYLSSHLNVLQYNFFSSLSLLANYDILDVCSQDKFLKLVEKNQEDMKTWSSYCPENFQHKYDLVEAEKARNFGQNWQAQELYEKAIQGAKKSEFIHEEAIAYERAAEFYLSLGREEIGRLYLKNAHHCYSRWGAKAKVKALELEYPQFLMDINNRKENQSINTTESTGGTNPQVLDLITVTKASQVLASEIKLDQLLAKLMKTVIENGGAQKGFLLLEKDNKWAIEAEGTVDSDDVNTLQSISIDILDESTHFPLLSSAIINYVARTQESVILNDATHEGQFVRDPYIVATQPKSLLCTPLLNQGNLKGILYLENNLTTGAFTPDRLEVLKLLSSQAAISLQNAQLYVALYENEKRLAQFLEAMPIGVFALNAKGEPYYANQAAQLILGKGIVTGAKTDRLTETYQAYLAGTDQLYPTQQQPIVRALNGESTTKDDIEIHQVDKTIPLEVSATPVYDEKGQIVYAIAAFQDITQRKQAEADRVQYTQELALKNLALERAKDEIEGYSRTLEQKVSERTQELSQTLEILKATQAELLFENELLRSTEQATTFDYQVGGSLPMDASTYVVRSADRYLYKALKRGEFCYVLNPRQMGKSSLMVRMIHYLQYEGVCCAPIDMTRIGSENITPDQWYKGLASELGRRLGLRSKVNIKAWWKARDDISSVQRLSEFIEEVLLVEVGIENDIPSKQLVIFIDEIDSVLSLNFAVNDFFALIRYCYNQRSLNPQYQRLTFAFFGVATPSDLISNIQTTPFNIGQFIQLEGFKEHEAQPLLQGLAGKVSNPQTVLKEILAWTNGQPFLTQKLCKLIRNTSSPIPNGGEVSWIENLVRTNIIDNWESQDEPEHLRTIRDRLLKSNKSVQLLEIFRQVLHQEEVITGGSPEEKELLLSGLVVKQQGILRVQNRIYKLIFNRSWVDLHI</sequence>
<dbReference type="InterPro" id="IPR000014">
    <property type="entry name" value="PAS"/>
</dbReference>
<proteinExistence type="predicted"/>
<dbReference type="GO" id="GO:0004672">
    <property type="term" value="F:protein kinase activity"/>
    <property type="evidence" value="ECO:0007669"/>
    <property type="project" value="InterPro"/>
</dbReference>
<dbReference type="Pfam" id="PF00069">
    <property type="entry name" value="Pkinase"/>
    <property type="match status" value="1"/>
</dbReference>
<name>A0A0C1R4X5_9CYAN</name>
<dbReference type="PANTHER" id="PTHR43642">
    <property type="entry name" value="HYBRID SIGNAL TRANSDUCTION HISTIDINE KINASE G"/>
    <property type="match status" value="1"/>
</dbReference>
<dbReference type="InterPro" id="IPR011009">
    <property type="entry name" value="Kinase-like_dom_sf"/>
</dbReference>
<dbReference type="PROSITE" id="PS50112">
    <property type="entry name" value="PAS"/>
    <property type="match status" value="1"/>
</dbReference>
<dbReference type="InterPro" id="IPR027417">
    <property type="entry name" value="P-loop_NTPase"/>
</dbReference>
<dbReference type="SMART" id="SM00091">
    <property type="entry name" value="PAS"/>
    <property type="match status" value="1"/>
</dbReference>
<feature type="coiled-coil region" evidence="1">
    <location>
        <begin position="1648"/>
        <end position="1682"/>
    </location>
</feature>
<dbReference type="PROSITE" id="PS50011">
    <property type="entry name" value="PROTEIN_KINASE_DOM"/>
    <property type="match status" value="1"/>
</dbReference>
<dbReference type="SUPFAM" id="SSF52540">
    <property type="entry name" value="P-loop containing nucleoside triphosphate hydrolases"/>
    <property type="match status" value="2"/>
</dbReference>
<evidence type="ECO:0000259" key="3">
    <source>
        <dbReference type="PROSITE" id="PS50112"/>
    </source>
</evidence>
<evidence type="ECO:0000256" key="1">
    <source>
        <dbReference type="SAM" id="Coils"/>
    </source>
</evidence>
<dbReference type="SMART" id="SM00086">
    <property type="entry name" value="PAC"/>
    <property type="match status" value="1"/>
</dbReference>
<dbReference type="Pfam" id="PF01590">
    <property type="entry name" value="GAF"/>
    <property type="match status" value="1"/>
</dbReference>
<dbReference type="SUPFAM" id="SSF55781">
    <property type="entry name" value="GAF domain-like"/>
    <property type="match status" value="1"/>
</dbReference>
<reference evidence="5" key="1">
    <citation type="journal article" date="2015" name="Genome Announc.">
        <title>Draft Genome Sequence of Tolypothrix boutellei Strain VB521301.</title>
        <authorList>
            <person name="Chandrababunaidu M.M."/>
            <person name="Singh D."/>
            <person name="Sen D."/>
            <person name="Bhan S."/>
            <person name="Das S."/>
            <person name="Gupta A."/>
            <person name="Adhikary S.P."/>
            <person name="Tripathy S."/>
        </authorList>
    </citation>
    <scope>NUCLEOTIDE SEQUENCE</scope>
    <source>
        <strain evidence="5">VB521301</strain>
    </source>
</reference>
<dbReference type="Gene3D" id="3.30.200.20">
    <property type="entry name" value="Phosphorylase Kinase, domain 1"/>
    <property type="match status" value="1"/>
</dbReference>
<dbReference type="Gene3D" id="3.40.50.300">
    <property type="entry name" value="P-loop containing nucleotide triphosphate hydrolases"/>
    <property type="match status" value="2"/>
</dbReference>
<dbReference type="Pfam" id="PF13191">
    <property type="entry name" value="AAA_16"/>
    <property type="match status" value="1"/>
</dbReference>
<dbReference type="InterPro" id="IPR000700">
    <property type="entry name" value="PAS-assoc_C"/>
</dbReference>
<dbReference type="InterPro" id="IPR053159">
    <property type="entry name" value="Hybrid_Histidine_Kinase"/>
</dbReference>
<dbReference type="Gene3D" id="3.30.450.40">
    <property type="match status" value="1"/>
</dbReference>
<dbReference type="InterPro" id="IPR013656">
    <property type="entry name" value="PAS_4"/>
</dbReference>